<name>A0A804U9W1_MAIZE</name>
<dbReference type="Proteomes" id="UP000007305">
    <property type="component" value="Chromosome 6"/>
</dbReference>
<reference evidence="3" key="1">
    <citation type="journal article" date="2009" name="Science">
        <title>The B73 maize genome: complexity, diversity, and dynamics.</title>
        <authorList>
            <person name="Schnable P.S."/>
            <person name="Ware D."/>
            <person name="Fulton R.S."/>
            <person name="Stein J.C."/>
            <person name="Wei F."/>
            <person name="Pasternak S."/>
            <person name="Liang C."/>
            <person name="Zhang J."/>
            <person name="Fulton L."/>
            <person name="Graves T.A."/>
            <person name="Minx P."/>
            <person name="Reily A.D."/>
            <person name="Courtney L."/>
            <person name="Kruchowski S.S."/>
            <person name="Tomlinson C."/>
            <person name="Strong C."/>
            <person name="Delehaunty K."/>
            <person name="Fronick C."/>
            <person name="Courtney B."/>
            <person name="Rock S.M."/>
            <person name="Belter E."/>
            <person name="Du F."/>
            <person name="Kim K."/>
            <person name="Abbott R.M."/>
            <person name="Cotton M."/>
            <person name="Levy A."/>
            <person name="Marchetto P."/>
            <person name="Ochoa K."/>
            <person name="Jackson S.M."/>
            <person name="Gillam B."/>
            <person name="Chen W."/>
            <person name="Yan L."/>
            <person name="Higginbotham J."/>
            <person name="Cardenas M."/>
            <person name="Waligorski J."/>
            <person name="Applebaum E."/>
            <person name="Phelps L."/>
            <person name="Falcone J."/>
            <person name="Kanchi K."/>
            <person name="Thane T."/>
            <person name="Scimone A."/>
            <person name="Thane N."/>
            <person name="Henke J."/>
            <person name="Wang T."/>
            <person name="Ruppert J."/>
            <person name="Shah N."/>
            <person name="Rotter K."/>
            <person name="Hodges J."/>
            <person name="Ingenthron E."/>
            <person name="Cordes M."/>
            <person name="Kohlberg S."/>
            <person name="Sgro J."/>
            <person name="Delgado B."/>
            <person name="Mead K."/>
            <person name="Chinwalla A."/>
            <person name="Leonard S."/>
            <person name="Crouse K."/>
            <person name="Collura K."/>
            <person name="Kudrna D."/>
            <person name="Currie J."/>
            <person name="He R."/>
            <person name="Angelova A."/>
            <person name="Rajasekar S."/>
            <person name="Mueller T."/>
            <person name="Lomeli R."/>
            <person name="Scara G."/>
            <person name="Ko A."/>
            <person name="Delaney K."/>
            <person name="Wissotski M."/>
            <person name="Lopez G."/>
            <person name="Campos D."/>
            <person name="Braidotti M."/>
            <person name="Ashley E."/>
            <person name="Golser W."/>
            <person name="Kim H."/>
            <person name="Lee S."/>
            <person name="Lin J."/>
            <person name="Dujmic Z."/>
            <person name="Kim W."/>
            <person name="Talag J."/>
            <person name="Zuccolo A."/>
            <person name="Fan C."/>
            <person name="Sebastian A."/>
            <person name="Kramer M."/>
            <person name="Spiegel L."/>
            <person name="Nascimento L."/>
            <person name="Zutavern T."/>
            <person name="Miller B."/>
            <person name="Ambroise C."/>
            <person name="Muller S."/>
            <person name="Spooner W."/>
            <person name="Narechania A."/>
            <person name="Ren L."/>
            <person name="Wei S."/>
            <person name="Kumari S."/>
            <person name="Faga B."/>
            <person name="Levy M.J."/>
            <person name="McMahan L."/>
            <person name="Van Buren P."/>
            <person name="Vaughn M.W."/>
            <person name="Ying K."/>
            <person name="Yeh C.-T."/>
            <person name="Emrich S.J."/>
            <person name="Jia Y."/>
            <person name="Kalyanaraman A."/>
            <person name="Hsia A.-P."/>
            <person name="Barbazuk W.B."/>
            <person name="Baucom R.S."/>
            <person name="Brutnell T.P."/>
            <person name="Carpita N.C."/>
            <person name="Chaparro C."/>
            <person name="Chia J.-M."/>
            <person name="Deragon J.-M."/>
            <person name="Estill J.C."/>
            <person name="Fu Y."/>
            <person name="Jeddeloh J.A."/>
            <person name="Han Y."/>
            <person name="Lee H."/>
            <person name="Li P."/>
            <person name="Lisch D.R."/>
            <person name="Liu S."/>
            <person name="Liu Z."/>
            <person name="Nagel D.H."/>
            <person name="McCann M.C."/>
            <person name="SanMiguel P."/>
            <person name="Myers A.M."/>
            <person name="Nettleton D."/>
            <person name="Nguyen J."/>
            <person name="Penning B.W."/>
            <person name="Ponnala L."/>
            <person name="Schneider K.L."/>
            <person name="Schwartz D.C."/>
            <person name="Sharma A."/>
            <person name="Soderlund C."/>
            <person name="Springer N.M."/>
            <person name="Sun Q."/>
            <person name="Wang H."/>
            <person name="Waterman M."/>
            <person name="Westerman R."/>
            <person name="Wolfgruber T.K."/>
            <person name="Yang L."/>
            <person name="Yu Y."/>
            <person name="Zhang L."/>
            <person name="Zhou S."/>
            <person name="Zhu Q."/>
            <person name="Bennetzen J.L."/>
            <person name="Dawe R.K."/>
            <person name="Jiang J."/>
            <person name="Jiang N."/>
            <person name="Presting G.G."/>
            <person name="Wessler S.R."/>
            <person name="Aluru S."/>
            <person name="Martienssen R.A."/>
            <person name="Clifton S.W."/>
            <person name="McCombie W.R."/>
            <person name="Wing R.A."/>
            <person name="Wilson R.K."/>
        </authorList>
    </citation>
    <scope>NUCLEOTIDE SEQUENCE [LARGE SCALE GENOMIC DNA]</scope>
    <source>
        <strain evidence="3">cv. B73</strain>
    </source>
</reference>
<proteinExistence type="predicted"/>
<reference evidence="2" key="2">
    <citation type="submission" date="2019-07" db="EMBL/GenBank/DDBJ databases">
        <authorList>
            <person name="Seetharam A."/>
            <person name="Woodhouse M."/>
            <person name="Cannon E."/>
        </authorList>
    </citation>
    <scope>NUCLEOTIDE SEQUENCE [LARGE SCALE GENOMIC DNA]</scope>
    <source>
        <strain evidence="2">cv. B73</strain>
    </source>
</reference>
<protein>
    <submittedName>
        <fullName evidence="2">Uncharacterized protein</fullName>
    </submittedName>
</protein>
<feature type="region of interest" description="Disordered" evidence="1">
    <location>
        <begin position="1"/>
        <end position="113"/>
    </location>
</feature>
<evidence type="ECO:0000256" key="1">
    <source>
        <dbReference type="SAM" id="MobiDB-lite"/>
    </source>
</evidence>
<feature type="compositionally biased region" description="Low complexity" evidence="1">
    <location>
        <begin position="92"/>
        <end position="101"/>
    </location>
</feature>
<sequence length="113" mass="11359">MPARAMGHGHRESAARQRGSSKQSRVQDNSCASVAATVEPSKASLRAGRGGSACEDGDRSSESVVRRPGKAPEGAVPGPSPGRHAVAHSHRASSSSIPPAADGFGAGTPEPNP</sequence>
<dbReference type="InParanoid" id="A0A804U9W1"/>
<feature type="compositionally biased region" description="Basic and acidic residues" evidence="1">
    <location>
        <begin position="56"/>
        <end position="65"/>
    </location>
</feature>
<keyword evidence="3" id="KW-1185">Reference proteome</keyword>
<reference evidence="2" key="3">
    <citation type="submission" date="2021-05" db="UniProtKB">
        <authorList>
            <consortium name="EnsemblPlants"/>
        </authorList>
    </citation>
    <scope>IDENTIFICATION</scope>
    <source>
        <strain evidence="2">cv. B73</strain>
    </source>
</reference>
<evidence type="ECO:0000313" key="3">
    <source>
        <dbReference type="Proteomes" id="UP000007305"/>
    </source>
</evidence>
<evidence type="ECO:0000313" key="2">
    <source>
        <dbReference type="EnsemblPlants" id="Zm00001eb264010_P001"/>
    </source>
</evidence>
<dbReference type="Gramene" id="Zm00001eb264010_T001">
    <property type="protein sequence ID" value="Zm00001eb264010_P001"/>
    <property type="gene ID" value="Zm00001eb264010"/>
</dbReference>
<feature type="compositionally biased region" description="Polar residues" evidence="1">
    <location>
        <begin position="18"/>
        <end position="32"/>
    </location>
</feature>
<accession>A0A804U9W1</accession>
<dbReference type="EnsemblPlants" id="Zm00001eb264010_T001">
    <property type="protein sequence ID" value="Zm00001eb264010_P001"/>
    <property type="gene ID" value="Zm00001eb264010"/>
</dbReference>
<organism evidence="2 3">
    <name type="scientific">Zea mays</name>
    <name type="common">Maize</name>
    <dbReference type="NCBI Taxonomy" id="4577"/>
    <lineage>
        <taxon>Eukaryota</taxon>
        <taxon>Viridiplantae</taxon>
        <taxon>Streptophyta</taxon>
        <taxon>Embryophyta</taxon>
        <taxon>Tracheophyta</taxon>
        <taxon>Spermatophyta</taxon>
        <taxon>Magnoliopsida</taxon>
        <taxon>Liliopsida</taxon>
        <taxon>Poales</taxon>
        <taxon>Poaceae</taxon>
        <taxon>PACMAD clade</taxon>
        <taxon>Panicoideae</taxon>
        <taxon>Andropogonodae</taxon>
        <taxon>Andropogoneae</taxon>
        <taxon>Tripsacinae</taxon>
        <taxon>Zea</taxon>
    </lineage>
</organism>
<dbReference type="AlphaFoldDB" id="A0A804U9W1"/>